<gene>
    <name evidence="1" type="ORF">MML48_7g00003695</name>
</gene>
<keyword evidence="2" id="KW-1185">Reference proteome</keyword>
<proteinExistence type="predicted"/>
<evidence type="ECO:0000313" key="2">
    <source>
        <dbReference type="Proteomes" id="UP001056778"/>
    </source>
</evidence>
<evidence type="ECO:0000313" key="1">
    <source>
        <dbReference type="EMBL" id="KAI4457431.1"/>
    </source>
</evidence>
<reference evidence="1" key="1">
    <citation type="submission" date="2022-04" db="EMBL/GenBank/DDBJ databases">
        <title>Chromosome-scale genome assembly of Holotrichia oblita Faldermann.</title>
        <authorList>
            <person name="Rongchong L."/>
        </authorList>
    </citation>
    <scope>NUCLEOTIDE SEQUENCE</scope>
    <source>
        <strain evidence="1">81SQS9</strain>
    </source>
</reference>
<protein>
    <submittedName>
        <fullName evidence="1">Leucine carboxyl methyltransferase</fullName>
    </submittedName>
</protein>
<name>A0ACB9SS59_HOLOL</name>
<dbReference type="Proteomes" id="UP001056778">
    <property type="component" value="Chromosome 7"/>
</dbReference>
<dbReference type="EMBL" id="CM043021">
    <property type="protein sequence ID" value="KAI4457431.1"/>
    <property type="molecule type" value="Genomic_DNA"/>
</dbReference>
<keyword evidence="1" id="KW-0808">Transferase</keyword>
<comment type="caution">
    <text evidence="1">The sequence shown here is derived from an EMBL/GenBank/DDBJ whole genome shotgun (WGS) entry which is preliminary data.</text>
</comment>
<organism evidence="1 2">
    <name type="scientific">Holotrichia oblita</name>
    <name type="common">Chafer beetle</name>
    <dbReference type="NCBI Taxonomy" id="644536"/>
    <lineage>
        <taxon>Eukaryota</taxon>
        <taxon>Metazoa</taxon>
        <taxon>Ecdysozoa</taxon>
        <taxon>Arthropoda</taxon>
        <taxon>Hexapoda</taxon>
        <taxon>Insecta</taxon>
        <taxon>Pterygota</taxon>
        <taxon>Neoptera</taxon>
        <taxon>Endopterygota</taxon>
        <taxon>Coleoptera</taxon>
        <taxon>Polyphaga</taxon>
        <taxon>Scarabaeiformia</taxon>
        <taxon>Scarabaeidae</taxon>
        <taxon>Melolonthinae</taxon>
        <taxon>Holotrichia</taxon>
    </lineage>
</organism>
<keyword evidence="1" id="KW-0489">Methyltransferase</keyword>
<sequence>MKALIIIPDEWKEDLKMDDEAVIATNDDASECKRGAVLLGYWQDNYIPYFIKHNQRRAPEINRGYYARVKGVEKIIHKFLSKAGSNAQIINLGSGFDTLYWRLKDQEIKLCNFVEIDFPAVTSRKCYLIKRNKQLLQRIHEKDQEVKLSPTDLHAGPYHCIGADLRNISELESKLYQAEVNFSYPTLFIAECVLVYIENDCVNRLLSWIATKFPKCLFIVYEMCNMNDTFANVMLENMRVRGCNLAGISSCKNLESQQARFQCNNWLGSKAWDMVSVYYSLPNSERQRIEKLEFLDEQELLIQLFQHYCVCLGWTTPEFADCDFE</sequence>
<accession>A0ACB9SS59</accession>